<dbReference type="Proteomes" id="UP000320799">
    <property type="component" value="Segment"/>
</dbReference>
<organism evidence="1 2">
    <name type="scientific">Achromobacter phage Motura</name>
    <dbReference type="NCBI Taxonomy" id="2591403"/>
    <lineage>
        <taxon>Viruses</taxon>
        <taxon>Duplodnaviria</taxon>
        <taxon>Heunggongvirae</taxon>
        <taxon>Uroviricota</taxon>
        <taxon>Caudoviricetes</taxon>
        <taxon>Moturavirus</taxon>
        <taxon>Moturavirus motura</taxon>
    </lineage>
</organism>
<accession>A0A514CT92</accession>
<dbReference type="GeneID" id="56135995"/>
<evidence type="ECO:0000313" key="2">
    <source>
        <dbReference type="Proteomes" id="UP000320799"/>
    </source>
</evidence>
<name>A0A514CT92_9CAUD</name>
<dbReference type="EMBL" id="MN094788">
    <property type="protein sequence ID" value="QDH83693.1"/>
    <property type="molecule type" value="Genomic_DNA"/>
</dbReference>
<proteinExistence type="predicted"/>
<protein>
    <submittedName>
        <fullName evidence="1">Uncharacterized protein</fullName>
    </submittedName>
</protein>
<evidence type="ECO:0000313" key="1">
    <source>
        <dbReference type="EMBL" id="QDH83693.1"/>
    </source>
</evidence>
<dbReference type="KEGG" id="vg:56135995"/>
<sequence length="64" mass="7438">MSNLRYKDMSVSKSSAMGQAMLNKASPKVIEQHYREGNAQFHRDFPKDVWERLHESKGLVSRTE</sequence>
<reference evidence="1 2" key="1">
    <citation type="submission" date="2019-06" db="EMBL/GenBank/DDBJ databases">
        <authorList>
            <person name="Kincaid V.D."/>
            <person name="Fuller A."/>
            <person name="Hodges K."/>
            <person name="Bansal M."/>
            <person name="Essig J."/>
            <person name="Johnson A."/>
        </authorList>
    </citation>
    <scope>NUCLEOTIDE SEQUENCE [LARGE SCALE GENOMIC DNA]</scope>
</reference>
<dbReference type="RefSeq" id="YP_009903719.1">
    <property type="nucleotide sequence ID" value="NC_049849.1"/>
</dbReference>
<keyword evidence="2" id="KW-1185">Reference proteome</keyword>